<protein>
    <submittedName>
        <fullName evidence="3">Uncharacterized protein</fullName>
    </submittedName>
</protein>
<name>A0A255Z834_9PROT</name>
<feature type="transmembrane region" description="Helical" evidence="2">
    <location>
        <begin position="12"/>
        <end position="33"/>
    </location>
</feature>
<keyword evidence="2" id="KW-1133">Transmembrane helix</keyword>
<feature type="region of interest" description="Disordered" evidence="1">
    <location>
        <begin position="50"/>
        <end position="76"/>
    </location>
</feature>
<comment type="caution">
    <text evidence="3">The sequence shown here is derived from an EMBL/GenBank/DDBJ whole genome shotgun (WGS) entry which is preliminary data.</text>
</comment>
<sequence length="125" mass="13510">MHIDGNQMVKLILLKGVRFIIVAMMLSGVLSFAHHSLAAHIPDIAIADGHVHDHGHDHDGEDDRSAGPTHSHNKGDHSHTVLIAITFPPGAPNVWRTGWHDDIPAALSSAPLYALERPPRAGFHA</sequence>
<keyword evidence="2" id="KW-0472">Membrane</keyword>
<accession>A0A255Z834</accession>
<reference evidence="3 4" key="1">
    <citation type="submission" date="2017-07" db="EMBL/GenBank/DDBJ databases">
        <title>Niveispirillum cyanobacteriorum sp. nov., isolated from cyanobacterial aggregates in a eutrophic lake.</title>
        <authorList>
            <person name="Cai H."/>
        </authorList>
    </citation>
    <scope>NUCLEOTIDE SEQUENCE [LARGE SCALE GENOMIC DNA]</scope>
    <source>
        <strain evidence="4">TH1-14</strain>
    </source>
</reference>
<dbReference type="Proteomes" id="UP000216998">
    <property type="component" value="Unassembled WGS sequence"/>
</dbReference>
<keyword evidence="2" id="KW-0812">Transmembrane</keyword>
<evidence type="ECO:0000256" key="1">
    <source>
        <dbReference type="SAM" id="MobiDB-lite"/>
    </source>
</evidence>
<evidence type="ECO:0000256" key="2">
    <source>
        <dbReference type="SAM" id="Phobius"/>
    </source>
</evidence>
<proteinExistence type="predicted"/>
<organism evidence="3 4">
    <name type="scientific">Niveispirillum lacus</name>
    <dbReference type="NCBI Taxonomy" id="1981099"/>
    <lineage>
        <taxon>Bacteria</taxon>
        <taxon>Pseudomonadati</taxon>
        <taxon>Pseudomonadota</taxon>
        <taxon>Alphaproteobacteria</taxon>
        <taxon>Rhodospirillales</taxon>
        <taxon>Azospirillaceae</taxon>
        <taxon>Niveispirillum</taxon>
    </lineage>
</organism>
<feature type="compositionally biased region" description="Basic and acidic residues" evidence="1">
    <location>
        <begin position="50"/>
        <end position="65"/>
    </location>
</feature>
<keyword evidence="4" id="KW-1185">Reference proteome</keyword>
<evidence type="ECO:0000313" key="3">
    <source>
        <dbReference type="EMBL" id="OYQ36790.1"/>
    </source>
</evidence>
<gene>
    <name evidence="3" type="ORF">CHU95_03175</name>
</gene>
<dbReference type="EMBL" id="NOXU01000020">
    <property type="protein sequence ID" value="OYQ36790.1"/>
    <property type="molecule type" value="Genomic_DNA"/>
</dbReference>
<evidence type="ECO:0000313" key="4">
    <source>
        <dbReference type="Proteomes" id="UP000216998"/>
    </source>
</evidence>
<dbReference type="AlphaFoldDB" id="A0A255Z834"/>